<dbReference type="PRINTS" id="PR00106">
    <property type="entry name" value="DNAPOLB"/>
</dbReference>
<dbReference type="AlphaFoldDB" id="A0A830E2S5"/>
<protein>
    <recommendedName>
        <fullName evidence="7">DNA polymerase</fullName>
        <ecNumber evidence="7">2.7.7.7</ecNumber>
    </recommendedName>
</protein>
<evidence type="ECO:0000256" key="4">
    <source>
        <dbReference type="ARBA" id="ARBA00022932"/>
    </source>
</evidence>
<reference evidence="11" key="4">
    <citation type="journal article" date="2023" name="Microbiol. Resour. Announc.">
        <title>Complete Genome Sequence of Vulcanisaeta souniana Strain IC-059, a Hyperthermophilic Archaeon Isolated from Hot Spring Water in Japan.</title>
        <authorList>
            <person name="Kato S."/>
            <person name="Itoh T."/>
            <person name="Wu L."/>
            <person name="Ma J."/>
            <person name="Ohkuma M."/>
        </authorList>
    </citation>
    <scope>NUCLEOTIDE SEQUENCE</scope>
    <source>
        <strain evidence="11">JCM 11219</strain>
    </source>
</reference>
<dbReference type="InterPro" id="IPR006172">
    <property type="entry name" value="DNA-dir_DNA_pol_B"/>
</dbReference>
<evidence type="ECO:0000259" key="9">
    <source>
        <dbReference type="Pfam" id="PF00136"/>
    </source>
</evidence>
<evidence type="ECO:0000313" key="13">
    <source>
        <dbReference type="Proteomes" id="UP000657075"/>
    </source>
</evidence>
<feature type="domain" description="DNA-directed DNA polymerase family B multifunctional" evidence="9">
    <location>
        <begin position="456"/>
        <end position="832"/>
    </location>
</feature>
<dbReference type="Pfam" id="PF00136">
    <property type="entry name" value="DNA_pol_B"/>
    <property type="match status" value="1"/>
</dbReference>
<keyword evidence="5 7" id="KW-0238">DNA-binding</keyword>
<sequence>MKKREYRDEEEEEEEEFEEGIEENEEKTEEVSIKAETPQNTPPSIVLTVTYDGKAGKALVKLYDPVNDRIYFWYDNTGHKPYLLTNIRPEEVVSKLSKVILHPGFSHIEVVEKYDPLNDRKEIFTKIDAKDPLSIGGRADSIRELLPKTWESRIRYHLCYIYDNDVVPGMFYRIEDGRLVQVPVEVPSEIERFIKRLYSNDKEYLEEAEKWIPLFQAPVPNIKRLSLDIEVFTPQENRIPNPREANYEIIAIGLAGSDGLRKVLVLKRPGMELRPEDLDDLLYDDIEVEFFDSEYDMLREFFSIMLQYPILITFNGDNFDLPYIYHRALKLGFRKEEIPITVGRNEASIALGIHLDLYKFFNIRAIEVYAFGGKYRGMDRTLDTIAHAIIGMSKLSRDKTVSQMSYVELINYNFRDAFLGLYLTTYDDNLVLRLILLMSRISKTPPDDLVRNQISAWIKNMLYYEHRKRGWLIPEKEDIIKAKGDIATRAIIKGKKYAGAIVLDPMPGIFPRVYVLDFASMYPSVIKRWNISYETVKCPNEREQSNKPIPELPHWVCNDRRGLTALIVGLLRDLRAYVYKKLAKSAPSGVLKSYYNVVQSALKVFINASYGVLGADIFQLYCPPAAELTTALARYVLSRTVLRALELGLVPIYGDTDSLFIWNPDENKLKELIDWVDKEFGIEIELDKVYRLVAMSGRKKNYVGILEDGELDIKGLVGKKRNTPDFAKEAFNEVLGLLSDIQGLEDVDKVVEEVRNKVRDYYRRLQRREIPLNKLAIRTALTKPLESYTKNTPQHVKAALQLKNHGYNARPGDIIIYIKTTGKDGVKPIQLARIDEVDPNKYIEYLRTSLEQVLDAFGIEFESIMGSSIIDNYS</sequence>
<feature type="compositionally biased region" description="Acidic residues" evidence="8">
    <location>
        <begin position="8"/>
        <end position="28"/>
    </location>
</feature>
<dbReference type="CDD" id="cd05783">
    <property type="entry name" value="DNA_polB_B1_exo"/>
    <property type="match status" value="1"/>
</dbReference>
<reference evidence="14" key="3">
    <citation type="submission" date="2022-09" db="EMBL/GenBank/DDBJ databases">
        <title>Complete genome sequence of Vulcanisaeta souniana.</title>
        <authorList>
            <person name="Kato S."/>
            <person name="Itoh T."/>
            <person name="Ohkuma M."/>
        </authorList>
    </citation>
    <scope>NUCLEOTIDE SEQUENCE [LARGE SCALE GENOMIC DNA]</scope>
    <source>
        <strain evidence="14">JCM 11219</strain>
    </source>
</reference>
<dbReference type="NCBIfam" id="NF004417">
    <property type="entry name" value="PRK05761.1-3"/>
    <property type="match status" value="1"/>
</dbReference>
<dbReference type="PANTHER" id="PTHR10322:SF20">
    <property type="entry name" value="DNA POLYMERASE 1"/>
    <property type="match status" value="1"/>
</dbReference>
<evidence type="ECO:0000313" key="12">
    <source>
        <dbReference type="EMBL" id="GGI81179.1"/>
    </source>
</evidence>
<dbReference type="GO" id="GO:0000166">
    <property type="term" value="F:nucleotide binding"/>
    <property type="evidence" value="ECO:0007669"/>
    <property type="project" value="InterPro"/>
</dbReference>
<dbReference type="EC" id="2.7.7.7" evidence="7"/>
<feature type="region of interest" description="Disordered" evidence="8">
    <location>
        <begin position="1"/>
        <end position="39"/>
    </location>
</feature>
<keyword evidence="14" id="KW-1185">Reference proteome</keyword>
<evidence type="ECO:0000313" key="11">
    <source>
        <dbReference type="EMBL" id="BDR91146.1"/>
    </source>
</evidence>
<dbReference type="SMART" id="SM00486">
    <property type="entry name" value="POLBc"/>
    <property type="match status" value="1"/>
</dbReference>
<dbReference type="Gene3D" id="3.30.342.10">
    <property type="entry name" value="DNA Polymerase, chain B, domain 1"/>
    <property type="match status" value="1"/>
</dbReference>
<proteinExistence type="inferred from homology"/>
<dbReference type="EMBL" id="AP026830">
    <property type="protein sequence ID" value="BDR91146.1"/>
    <property type="molecule type" value="Genomic_DNA"/>
</dbReference>
<dbReference type="OrthoDB" id="323192at2157"/>
<evidence type="ECO:0000259" key="10">
    <source>
        <dbReference type="Pfam" id="PF03104"/>
    </source>
</evidence>
<dbReference type="Gene3D" id="3.90.1600.10">
    <property type="entry name" value="Palm domain of DNA polymerase"/>
    <property type="match status" value="1"/>
</dbReference>
<organism evidence="12 13">
    <name type="scientific">Vulcanisaeta souniana JCM 11219</name>
    <dbReference type="NCBI Taxonomy" id="1293586"/>
    <lineage>
        <taxon>Archaea</taxon>
        <taxon>Thermoproteota</taxon>
        <taxon>Thermoprotei</taxon>
        <taxon>Thermoproteales</taxon>
        <taxon>Thermoproteaceae</taxon>
        <taxon>Vulcanisaeta</taxon>
    </lineage>
</organism>
<dbReference type="InterPro" id="IPR017964">
    <property type="entry name" value="DNA-dir_DNA_pol_B_CS"/>
</dbReference>
<reference evidence="12" key="2">
    <citation type="submission" date="2020-09" db="EMBL/GenBank/DDBJ databases">
        <authorList>
            <person name="Sun Q."/>
            <person name="Ohkuma M."/>
        </authorList>
    </citation>
    <scope>NUCLEOTIDE SEQUENCE</scope>
    <source>
        <strain evidence="12">JCM 11219</strain>
    </source>
</reference>
<dbReference type="Gene3D" id="1.10.132.60">
    <property type="entry name" value="DNA polymerase family B, C-terminal domain"/>
    <property type="match status" value="1"/>
</dbReference>
<dbReference type="PROSITE" id="PS00116">
    <property type="entry name" value="DNA_POLYMERASE_B"/>
    <property type="match status" value="1"/>
</dbReference>
<evidence type="ECO:0000256" key="1">
    <source>
        <dbReference type="ARBA" id="ARBA00005755"/>
    </source>
</evidence>
<evidence type="ECO:0000256" key="6">
    <source>
        <dbReference type="ARBA" id="ARBA00049244"/>
    </source>
</evidence>
<dbReference type="Gene3D" id="3.30.420.10">
    <property type="entry name" value="Ribonuclease H-like superfamily/Ribonuclease H"/>
    <property type="match status" value="1"/>
</dbReference>
<evidence type="ECO:0000256" key="3">
    <source>
        <dbReference type="ARBA" id="ARBA00022695"/>
    </source>
</evidence>
<evidence type="ECO:0000256" key="5">
    <source>
        <dbReference type="ARBA" id="ARBA00023125"/>
    </source>
</evidence>
<dbReference type="SUPFAM" id="SSF53098">
    <property type="entry name" value="Ribonuclease H-like"/>
    <property type="match status" value="1"/>
</dbReference>
<dbReference type="GO" id="GO:0003677">
    <property type="term" value="F:DNA binding"/>
    <property type="evidence" value="ECO:0007669"/>
    <property type="project" value="UniProtKB-KW"/>
</dbReference>
<comment type="catalytic activity">
    <reaction evidence="6 7">
        <text>DNA(n) + a 2'-deoxyribonucleoside 5'-triphosphate = DNA(n+1) + diphosphate</text>
        <dbReference type="Rhea" id="RHEA:22508"/>
        <dbReference type="Rhea" id="RHEA-COMP:17339"/>
        <dbReference type="Rhea" id="RHEA-COMP:17340"/>
        <dbReference type="ChEBI" id="CHEBI:33019"/>
        <dbReference type="ChEBI" id="CHEBI:61560"/>
        <dbReference type="ChEBI" id="CHEBI:173112"/>
        <dbReference type="EC" id="2.7.7.7"/>
    </reaction>
</comment>
<comment type="similarity">
    <text evidence="1 7">Belongs to the DNA polymerase type-B family.</text>
</comment>
<dbReference type="PANTHER" id="PTHR10322">
    <property type="entry name" value="DNA POLYMERASE CATALYTIC SUBUNIT"/>
    <property type="match status" value="1"/>
</dbReference>
<evidence type="ECO:0000256" key="8">
    <source>
        <dbReference type="SAM" id="MobiDB-lite"/>
    </source>
</evidence>
<keyword evidence="3 7" id="KW-0548">Nucleotidyltransferase</keyword>
<dbReference type="InterPro" id="IPR042087">
    <property type="entry name" value="DNA_pol_B_thumb"/>
</dbReference>
<evidence type="ECO:0000256" key="2">
    <source>
        <dbReference type="ARBA" id="ARBA00022679"/>
    </source>
</evidence>
<dbReference type="GO" id="GO:0003887">
    <property type="term" value="F:DNA-directed DNA polymerase activity"/>
    <property type="evidence" value="ECO:0007669"/>
    <property type="project" value="UniProtKB-KW"/>
</dbReference>
<dbReference type="InterPro" id="IPR043502">
    <property type="entry name" value="DNA/RNA_pol_sf"/>
</dbReference>
<keyword evidence="4 7" id="KW-0239">DNA-directed DNA polymerase</keyword>
<evidence type="ECO:0000313" key="14">
    <source>
        <dbReference type="Proteomes" id="UP001060771"/>
    </source>
</evidence>
<dbReference type="InterPro" id="IPR023211">
    <property type="entry name" value="DNA_pol_palm_dom_sf"/>
</dbReference>
<evidence type="ECO:0000256" key="7">
    <source>
        <dbReference type="RuleBase" id="RU000442"/>
    </source>
</evidence>
<accession>A0A830E2S5</accession>
<dbReference type="RefSeq" id="WP_188603600.1">
    <property type="nucleotide sequence ID" value="NZ_AP026830.1"/>
</dbReference>
<name>A0A830E2S5_9CREN</name>
<keyword evidence="2 7" id="KW-0808">Transferase</keyword>
<dbReference type="InterPro" id="IPR036397">
    <property type="entry name" value="RNaseH_sf"/>
</dbReference>
<dbReference type="InterPro" id="IPR006133">
    <property type="entry name" value="DNA-dir_DNA_pol_B_exonuc"/>
</dbReference>
<dbReference type="GeneID" id="76205789"/>
<dbReference type="InterPro" id="IPR012337">
    <property type="entry name" value="RNaseH-like_sf"/>
</dbReference>
<dbReference type="InterPro" id="IPR006134">
    <property type="entry name" value="DNA-dir_DNA_pol_B_multi_dom"/>
</dbReference>
<dbReference type="GO" id="GO:0006261">
    <property type="term" value="P:DNA-templated DNA replication"/>
    <property type="evidence" value="ECO:0007669"/>
    <property type="project" value="TreeGrafter"/>
</dbReference>
<dbReference type="EMBL" id="BMNM01000007">
    <property type="protein sequence ID" value="GGI81179.1"/>
    <property type="molecule type" value="Genomic_DNA"/>
</dbReference>
<dbReference type="Pfam" id="PF03104">
    <property type="entry name" value="DNA_pol_B_exo1"/>
    <property type="match status" value="1"/>
</dbReference>
<dbReference type="Proteomes" id="UP000657075">
    <property type="component" value="Unassembled WGS sequence"/>
</dbReference>
<dbReference type="SUPFAM" id="SSF56672">
    <property type="entry name" value="DNA/RNA polymerases"/>
    <property type="match status" value="1"/>
</dbReference>
<feature type="domain" description="DNA-directed DNA polymerase family B exonuclease" evidence="10">
    <location>
        <begin position="148"/>
        <end position="361"/>
    </location>
</feature>
<dbReference type="Gene3D" id="1.10.287.690">
    <property type="entry name" value="Helix hairpin bin"/>
    <property type="match status" value="1"/>
</dbReference>
<reference evidence="12" key="1">
    <citation type="journal article" date="2014" name="Int. J. Syst. Evol. Microbiol.">
        <title>Complete genome sequence of Corynebacterium casei LMG S-19264T (=DSM 44701T), isolated from a smear-ripened cheese.</title>
        <authorList>
            <consortium name="US DOE Joint Genome Institute (JGI-PGF)"/>
            <person name="Walter F."/>
            <person name="Albersmeier A."/>
            <person name="Kalinowski J."/>
            <person name="Ruckert C."/>
        </authorList>
    </citation>
    <scope>NUCLEOTIDE SEQUENCE</scope>
    <source>
        <strain evidence="12">JCM 11219</strain>
    </source>
</reference>
<keyword evidence="7" id="KW-0235">DNA replication</keyword>
<gene>
    <name evidence="12" type="ORF">GCM10007112_17430</name>
    <name evidence="11" type="ORF">Vsou_02390</name>
</gene>
<dbReference type="Proteomes" id="UP001060771">
    <property type="component" value="Chromosome"/>
</dbReference>
<dbReference type="InterPro" id="IPR050240">
    <property type="entry name" value="DNA_pol_type-B"/>
</dbReference>